<keyword evidence="2" id="KW-0812">Transmembrane</keyword>
<accession>A0A9P4PVS1</accession>
<feature type="region of interest" description="Disordered" evidence="1">
    <location>
        <begin position="17"/>
        <end position="132"/>
    </location>
</feature>
<keyword evidence="2" id="KW-0472">Membrane</keyword>
<dbReference type="AlphaFoldDB" id="A0A9P4PVS1"/>
<organism evidence="3 4">
    <name type="scientific">Karstenula rhodostoma CBS 690.94</name>
    <dbReference type="NCBI Taxonomy" id="1392251"/>
    <lineage>
        <taxon>Eukaryota</taxon>
        <taxon>Fungi</taxon>
        <taxon>Dikarya</taxon>
        <taxon>Ascomycota</taxon>
        <taxon>Pezizomycotina</taxon>
        <taxon>Dothideomycetes</taxon>
        <taxon>Pleosporomycetidae</taxon>
        <taxon>Pleosporales</taxon>
        <taxon>Massarineae</taxon>
        <taxon>Didymosphaeriaceae</taxon>
        <taxon>Karstenula</taxon>
    </lineage>
</organism>
<evidence type="ECO:0000256" key="2">
    <source>
        <dbReference type="SAM" id="Phobius"/>
    </source>
</evidence>
<comment type="caution">
    <text evidence="3">The sequence shown here is derived from an EMBL/GenBank/DDBJ whole genome shotgun (WGS) entry which is preliminary data.</text>
</comment>
<keyword evidence="4" id="KW-1185">Reference proteome</keyword>
<feature type="compositionally biased region" description="Polar residues" evidence="1">
    <location>
        <begin position="49"/>
        <end position="60"/>
    </location>
</feature>
<dbReference type="OrthoDB" id="10485027at2759"/>
<reference evidence="3" key="1">
    <citation type="journal article" date="2020" name="Stud. Mycol.">
        <title>101 Dothideomycetes genomes: a test case for predicting lifestyles and emergence of pathogens.</title>
        <authorList>
            <person name="Haridas S."/>
            <person name="Albert R."/>
            <person name="Binder M."/>
            <person name="Bloem J."/>
            <person name="Labutti K."/>
            <person name="Salamov A."/>
            <person name="Andreopoulos B."/>
            <person name="Baker S."/>
            <person name="Barry K."/>
            <person name="Bills G."/>
            <person name="Bluhm B."/>
            <person name="Cannon C."/>
            <person name="Castanera R."/>
            <person name="Culley D."/>
            <person name="Daum C."/>
            <person name="Ezra D."/>
            <person name="Gonzalez J."/>
            <person name="Henrissat B."/>
            <person name="Kuo A."/>
            <person name="Liang C."/>
            <person name="Lipzen A."/>
            <person name="Lutzoni F."/>
            <person name="Magnuson J."/>
            <person name="Mondo S."/>
            <person name="Nolan M."/>
            <person name="Ohm R."/>
            <person name="Pangilinan J."/>
            <person name="Park H.-J."/>
            <person name="Ramirez L."/>
            <person name="Alfaro M."/>
            <person name="Sun H."/>
            <person name="Tritt A."/>
            <person name="Yoshinaga Y."/>
            <person name="Zwiers L.-H."/>
            <person name="Turgeon B."/>
            <person name="Goodwin S."/>
            <person name="Spatafora J."/>
            <person name="Crous P."/>
            <person name="Grigoriev I."/>
        </authorList>
    </citation>
    <scope>NUCLEOTIDE SEQUENCE</scope>
    <source>
        <strain evidence="3">CBS 690.94</strain>
    </source>
</reference>
<name>A0A9P4PVS1_9PLEO</name>
<feature type="compositionally biased region" description="Low complexity" evidence="1">
    <location>
        <begin position="34"/>
        <end position="47"/>
    </location>
</feature>
<feature type="transmembrane region" description="Helical" evidence="2">
    <location>
        <begin position="146"/>
        <end position="166"/>
    </location>
</feature>
<feature type="compositionally biased region" description="Polar residues" evidence="1">
    <location>
        <begin position="97"/>
        <end position="119"/>
    </location>
</feature>
<evidence type="ECO:0000313" key="4">
    <source>
        <dbReference type="Proteomes" id="UP000799764"/>
    </source>
</evidence>
<protein>
    <submittedName>
        <fullName evidence="3">Uncharacterized protein</fullName>
    </submittedName>
</protein>
<evidence type="ECO:0000256" key="1">
    <source>
        <dbReference type="SAM" id="MobiDB-lite"/>
    </source>
</evidence>
<dbReference type="EMBL" id="MU001493">
    <property type="protein sequence ID" value="KAF2450138.1"/>
    <property type="molecule type" value="Genomic_DNA"/>
</dbReference>
<evidence type="ECO:0000313" key="3">
    <source>
        <dbReference type="EMBL" id="KAF2450138.1"/>
    </source>
</evidence>
<dbReference type="Proteomes" id="UP000799764">
    <property type="component" value="Unassembled WGS sequence"/>
</dbReference>
<sequence length="370" mass="40244">MAPLSGVQSFSTLSGFVHPTRCSKHRHSTETGSHHSSSTPSSIVKTTPKIMSSAKTSPRPVQTGGFILDGTRAATPTTMLGPATNPTETRHAAASHLTVTPASTTLAATHPSSPVNSLLGNAEAPSPTPDPTVASTALTHHVSTKIGLAFLGVVLLVAASLWVFFFGSPKYRRYLANCRARKEAQAGQRQWWDWIKADRQKPWVPARSWETQLPQTQHLSRRSSAVLHDIAAMSPLRASGTTTVDSWPLRSVPRQSAHIQPSISMTFPTPSLGSIDPRSASFGTRHDCMRSYETYRSNVHQVYTHSDQLTNPYQSPTVFMGAEDARVVRLQSASPEVVQITKSRVRRVSYVASIGDDTDDGFEEVNLLAR</sequence>
<proteinExistence type="predicted"/>
<keyword evidence="2" id="KW-1133">Transmembrane helix</keyword>
<gene>
    <name evidence="3" type="ORF">P171DRAFT_479251</name>
</gene>